<evidence type="ECO:0000256" key="1">
    <source>
        <dbReference type="SAM" id="Phobius"/>
    </source>
</evidence>
<protein>
    <submittedName>
        <fullName evidence="2">Uncharacterized protein</fullName>
    </submittedName>
</protein>
<name>A0AA38WLB7_9ASTR</name>
<organism evidence="2 3">
    <name type="scientific">Centaurea solstitialis</name>
    <name type="common">yellow star-thistle</name>
    <dbReference type="NCBI Taxonomy" id="347529"/>
    <lineage>
        <taxon>Eukaryota</taxon>
        <taxon>Viridiplantae</taxon>
        <taxon>Streptophyta</taxon>
        <taxon>Embryophyta</taxon>
        <taxon>Tracheophyta</taxon>
        <taxon>Spermatophyta</taxon>
        <taxon>Magnoliopsida</taxon>
        <taxon>eudicotyledons</taxon>
        <taxon>Gunneridae</taxon>
        <taxon>Pentapetalae</taxon>
        <taxon>asterids</taxon>
        <taxon>campanulids</taxon>
        <taxon>Asterales</taxon>
        <taxon>Asteraceae</taxon>
        <taxon>Carduoideae</taxon>
        <taxon>Cardueae</taxon>
        <taxon>Centaureinae</taxon>
        <taxon>Centaurea</taxon>
    </lineage>
</organism>
<accession>A0AA38WLB7</accession>
<comment type="caution">
    <text evidence="2">The sequence shown here is derived from an EMBL/GenBank/DDBJ whole genome shotgun (WGS) entry which is preliminary data.</text>
</comment>
<sequence length="188" mass="22112">MSLIHMVVIFIRGLDTTQVHIMRSSVHIHCVELSLQRIYTSQALGYILLIMPNSMTHTFHVSMIPFFSLTYHHLAQRKFLIQVTIAHNRANHVLYILHIMATILPLWFLKVLHFMTRLLDHRLLFSLLCSLHIPCKQDQSLVYLNLNIQHFLQEPKGYKLATKHPEWIRTIYEEIGALKSNNIWDLVP</sequence>
<keyword evidence="1" id="KW-0812">Transmembrane</keyword>
<dbReference type="Proteomes" id="UP001172457">
    <property type="component" value="Chromosome 4"/>
</dbReference>
<feature type="transmembrane region" description="Helical" evidence="1">
    <location>
        <begin position="92"/>
        <end position="112"/>
    </location>
</feature>
<keyword evidence="1" id="KW-0472">Membrane</keyword>
<proteinExistence type="predicted"/>
<dbReference type="EMBL" id="JARYMX010000004">
    <property type="protein sequence ID" value="KAJ9552651.1"/>
    <property type="molecule type" value="Genomic_DNA"/>
</dbReference>
<evidence type="ECO:0000313" key="3">
    <source>
        <dbReference type="Proteomes" id="UP001172457"/>
    </source>
</evidence>
<reference evidence="2" key="1">
    <citation type="submission" date="2023-03" db="EMBL/GenBank/DDBJ databases">
        <title>Chromosome-scale reference genome and RAD-based genetic map of yellow starthistle (Centaurea solstitialis) reveal putative structural variation and QTLs associated with invader traits.</title>
        <authorList>
            <person name="Reatini B."/>
            <person name="Cang F.A."/>
            <person name="Jiang Q."/>
            <person name="Mckibben M.T.W."/>
            <person name="Barker M.S."/>
            <person name="Rieseberg L.H."/>
            <person name="Dlugosch K.M."/>
        </authorList>
    </citation>
    <scope>NUCLEOTIDE SEQUENCE</scope>
    <source>
        <strain evidence="2">CAN-66</strain>
        <tissue evidence="2">Leaf</tissue>
    </source>
</reference>
<keyword evidence="1" id="KW-1133">Transmembrane helix</keyword>
<gene>
    <name evidence="2" type="ORF">OSB04_016696</name>
</gene>
<evidence type="ECO:0000313" key="2">
    <source>
        <dbReference type="EMBL" id="KAJ9552651.1"/>
    </source>
</evidence>
<dbReference type="AlphaFoldDB" id="A0AA38WLB7"/>
<keyword evidence="3" id="KW-1185">Reference proteome</keyword>